<evidence type="ECO:0000259" key="1">
    <source>
        <dbReference type="Pfam" id="PF01636"/>
    </source>
</evidence>
<reference evidence="2" key="1">
    <citation type="submission" date="2021-02" db="EMBL/GenBank/DDBJ databases">
        <title>Phycicoccus sp. MQZ13P-5T, whole genome shotgun sequence.</title>
        <authorList>
            <person name="Tuo L."/>
        </authorList>
    </citation>
    <scope>NUCLEOTIDE SEQUENCE</scope>
    <source>
        <strain evidence="2">MQZ13P-5</strain>
    </source>
</reference>
<dbReference type="EMBL" id="JAFDVD010000008">
    <property type="protein sequence ID" value="MBM6400507.1"/>
    <property type="molecule type" value="Genomic_DNA"/>
</dbReference>
<dbReference type="Pfam" id="PF01636">
    <property type="entry name" value="APH"/>
    <property type="match status" value="1"/>
</dbReference>
<keyword evidence="3" id="KW-1185">Reference proteome</keyword>
<accession>A0ABS2CKT6</accession>
<evidence type="ECO:0000313" key="3">
    <source>
        <dbReference type="Proteomes" id="UP001430172"/>
    </source>
</evidence>
<organism evidence="2 3">
    <name type="scientific">Phycicoccus sonneratiae</name>
    <dbReference type="NCBI Taxonomy" id="2807628"/>
    <lineage>
        <taxon>Bacteria</taxon>
        <taxon>Bacillati</taxon>
        <taxon>Actinomycetota</taxon>
        <taxon>Actinomycetes</taxon>
        <taxon>Micrococcales</taxon>
        <taxon>Intrasporangiaceae</taxon>
        <taxon>Phycicoccus</taxon>
    </lineage>
</organism>
<name>A0ABS2CKT6_9MICO</name>
<feature type="domain" description="Aminoglycoside phosphotransferase" evidence="1">
    <location>
        <begin position="154"/>
        <end position="295"/>
    </location>
</feature>
<evidence type="ECO:0000313" key="2">
    <source>
        <dbReference type="EMBL" id="MBM6400507.1"/>
    </source>
</evidence>
<dbReference type="Proteomes" id="UP001430172">
    <property type="component" value="Unassembled WGS sequence"/>
</dbReference>
<protein>
    <recommendedName>
        <fullName evidence="1">Aminoglycoside phosphotransferase domain-containing protein</fullName>
    </recommendedName>
</protein>
<dbReference type="RefSeq" id="WP_204130961.1">
    <property type="nucleotide sequence ID" value="NZ_JAFDVD010000008.1"/>
</dbReference>
<dbReference type="SUPFAM" id="SSF56112">
    <property type="entry name" value="Protein kinase-like (PK-like)"/>
    <property type="match status" value="1"/>
</dbReference>
<dbReference type="InterPro" id="IPR011009">
    <property type="entry name" value="Kinase-like_dom_sf"/>
</dbReference>
<dbReference type="InterPro" id="IPR002575">
    <property type="entry name" value="Aminoglycoside_PTrfase"/>
</dbReference>
<proteinExistence type="predicted"/>
<comment type="caution">
    <text evidence="2">The sequence shown here is derived from an EMBL/GenBank/DDBJ whole genome shotgun (WGS) entry which is preliminary data.</text>
</comment>
<gene>
    <name evidence="2" type="ORF">JQN70_08945</name>
</gene>
<sequence>MAGLTALGAAAVDADELATMLAAHHHLAGPVEVLDVEVSEFPYELVSITTAARHRVRGRLRSPAGEREFALFVKVVQAWERSPLFAQVPEHLREMAAASVPWRTEPLAYRSDLGARLPDGLTMPTAVAVRDLDELSCAIWLEELSVLDVPWDDERHACAARLLGRLAGSAAVAPLAGVGGLDWTLRDYLGGRLGNQVLPMLADDGLWAHPLVAGAFDADLRSRLCAAGERAVELVEEALDLPHLPAHGDACPNNLLAVEGVDGFVLIDYGYWMPMPAGADLGQLLVGDVQIGRCRAGDLAARDAALLDAYVAGLRDEGRDVPLEVVARGHALHHLLLTGLSSVPWEHLGSPPSPELEAVAEDRAAIARFCLDRLDATTIS</sequence>